<reference evidence="2" key="2">
    <citation type="submission" date="2010-01" db="EMBL/GenBank/DDBJ databases">
        <title>The complete genome of Geodermatophilus obscurus DSM 43160.</title>
        <authorList>
            <consortium name="US DOE Joint Genome Institute (JGI-PGF)"/>
            <person name="Lucas S."/>
            <person name="Copeland A."/>
            <person name="Lapidus A."/>
            <person name="Glavina del Rio T."/>
            <person name="Dalin E."/>
            <person name="Tice H."/>
            <person name="Bruce D."/>
            <person name="Goodwin L."/>
            <person name="Pitluck S."/>
            <person name="Kyrpides N."/>
            <person name="Mavromatis K."/>
            <person name="Ivanova N."/>
            <person name="Munk A.C."/>
            <person name="Brettin T."/>
            <person name="Detter J.C."/>
            <person name="Han C."/>
            <person name="Larimer F."/>
            <person name="Land M."/>
            <person name="Hauser L."/>
            <person name="Markowitz V."/>
            <person name="Cheng J.-F."/>
            <person name="Hugenholtz P."/>
            <person name="Woyke T."/>
            <person name="Wu D."/>
            <person name="Jando M."/>
            <person name="Schneider S."/>
            <person name="Klenk H.-P."/>
            <person name="Eisen J.A."/>
        </authorList>
    </citation>
    <scope>NUCLEOTIDE SEQUENCE [LARGE SCALE GENOMIC DNA]</scope>
    <source>
        <strain evidence="2">ATCC 25078 / DSM 43160 / JCM 3152 / KCC A-0152 / KCTC 9177 / NBRC 13315 / NRRL B-3577 / G-20</strain>
    </source>
</reference>
<reference evidence="1 2" key="1">
    <citation type="journal article" date="2010" name="Stand. Genomic Sci.">
        <title>Complete genome sequence of Geodermatophilus obscurus type strain (G-20).</title>
        <authorList>
            <person name="Ivanova N."/>
            <person name="Sikorski J."/>
            <person name="Jando M."/>
            <person name="Munk C."/>
            <person name="Lapidus A."/>
            <person name="Glavina Del Rio T."/>
            <person name="Copeland A."/>
            <person name="Tice H."/>
            <person name="Cheng J.-F."/>
            <person name="Lucas S."/>
            <person name="Chen F."/>
            <person name="Nolan M."/>
            <person name="Bruce D."/>
            <person name="Goodwin L."/>
            <person name="Pitluck S."/>
            <person name="Mavromatis K."/>
            <person name="Mikhailova N."/>
            <person name="Pati A."/>
            <person name="Chen A."/>
            <person name="Palaniappan K."/>
            <person name="Land M."/>
            <person name="Hauser L."/>
            <person name="Chang Y.-J."/>
            <person name="Jeffries C.D."/>
            <person name="Meincke L."/>
            <person name="Brettin T."/>
            <person name="Detter J.C."/>
            <person name="Detter J.C."/>
            <person name="Rohde M."/>
            <person name="Goeker M."/>
            <person name="Bristow J."/>
            <person name="Eisen J.A."/>
            <person name="Markowitz V."/>
            <person name="Hugenholtz P."/>
            <person name="Kyrpides N.C."/>
            <person name="Klenk H.-P."/>
        </authorList>
    </citation>
    <scope>NUCLEOTIDE SEQUENCE [LARGE SCALE GENOMIC DNA]</scope>
    <source>
        <strain evidence="2">ATCC 25078 / DSM 43160 / JCM 3152 / KCC A-0152 / KCTC 9177 / NBRC 13315 / NRRL B-3577 / G-20</strain>
    </source>
</reference>
<protein>
    <submittedName>
        <fullName evidence="1">Uncharacterized protein</fullName>
    </submittedName>
</protein>
<keyword evidence="2" id="KW-1185">Reference proteome</keyword>
<evidence type="ECO:0000313" key="2">
    <source>
        <dbReference type="Proteomes" id="UP000001382"/>
    </source>
</evidence>
<dbReference type="AlphaFoldDB" id="D2SDP1"/>
<proteinExistence type="predicted"/>
<dbReference type="HOGENOM" id="CLU_3389633_0_0_11"/>
<dbReference type="Proteomes" id="UP000001382">
    <property type="component" value="Chromosome"/>
</dbReference>
<dbReference type="KEGG" id="gob:Gobs_1784"/>
<dbReference type="EMBL" id="CP001867">
    <property type="protein sequence ID" value="ADB74494.1"/>
    <property type="molecule type" value="Genomic_DNA"/>
</dbReference>
<sequence>MATTLPAVTPRRAPVTGPTVAERVIVTDPVPP</sequence>
<evidence type="ECO:0000313" key="1">
    <source>
        <dbReference type="EMBL" id="ADB74494.1"/>
    </source>
</evidence>
<organism evidence="1 2">
    <name type="scientific">Geodermatophilus obscurus (strain ATCC 25078 / DSM 43160 / JCM 3152 / CCUG 61914 / KCC A-0152 / KCTC 9177 / NBRC 13315 / NRRL B-3577 / G-20)</name>
    <dbReference type="NCBI Taxonomy" id="526225"/>
    <lineage>
        <taxon>Bacteria</taxon>
        <taxon>Bacillati</taxon>
        <taxon>Actinomycetota</taxon>
        <taxon>Actinomycetes</taxon>
        <taxon>Geodermatophilales</taxon>
        <taxon>Geodermatophilaceae</taxon>
        <taxon>Geodermatophilus</taxon>
    </lineage>
</organism>
<name>D2SDP1_GEOOG</name>
<gene>
    <name evidence="1" type="ordered locus">Gobs_1784</name>
</gene>
<accession>D2SDP1</accession>